<proteinExistence type="predicted"/>
<sequence>MALHNYHDTHLRFPHNERENTNSSALVKLLPFFEQLAIYNAIDLAAGNVANQTIDGTVLDNRVIDNLQCPSESKGPLMPNGKAQSSYATSMGAQDMDGCDVTTVVTYPDPYDSNDDGEDPFNRGNIRADYGRSGEISGVFGRGYFTPPWAARFSDVQDGTSNTIAMGEVRMVCSSGNMEHGGGAGWAEGDGMWFATTMPINFPTCEGENGYTGSGCANRPNNWTSMGFKSLHPGGAQFVFVDGSVNFLPETIEHITYQRLGDRHDGEVIGEY</sequence>
<organism evidence="2 3">
    <name type="scientific">Bremerella volcania</name>
    <dbReference type="NCBI Taxonomy" id="2527984"/>
    <lineage>
        <taxon>Bacteria</taxon>
        <taxon>Pseudomonadati</taxon>
        <taxon>Planctomycetota</taxon>
        <taxon>Planctomycetia</taxon>
        <taxon>Pirellulales</taxon>
        <taxon>Pirellulaceae</taxon>
        <taxon>Bremerella</taxon>
    </lineage>
</organism>
<dbReference type="PANTHER" id="PTHR30093">
    <property type="entry name" value="GENERAL SECRETION PATHWAY PROTEIN G"/>
    <property type="match status" value="1"/>
</dbReference>
<feature type="domain" description="DUF1559" evidence="1">
    <location>
        <begin position="2"/>
        <end position="253"/>
    </location>
</feature>
<dbReference type="PANTHER" id="PTHR30093:SF2">
    <property type="entry name" value="TYPE II SECRETION SYSTEM PROTEIN H"/>
    <property type="match status" value="1"/>
</dbReference>
<name>A0A518C4H6_9BACT</name>
<dbReference type="Pfam" id="PF07596">
    <property type="entry name" value="SBP_bac_10"/>
    <property type="match status" value="1"/>
</dbReference>
<accession>A0A518C4H6</accession>
<protein>
    <recommendedName>
        <fullName evidence="1">DUF1559 domain-containing protein</fullName>
    </recommendedName>
</protein>
<evidence type="ECO:0000313" key="2">
    <source>
        <dbReference type="EMBL" id="QDU74128.1"/>
    </source>
</evidence>
<dbReference type="NCBIfam" id="TIGR04294">
    <property type="entry name" value="pre_pil_HX9DG"/>
    <property type="match status" value="1"/>
</dbReference>
<dbReference type="InterPro" id="IPR027558">
    <property type="entry name" value="Pre_pil_HX9DG_C"/>
</dbReference>
<dbReference type="Proteomes" id="UP000318626">
    <property type="component" value="Chromosome"/>
</dbReference>
<evidence type="ECO:0000259" key="1">
    <source>
        <dbReference type="Pfam" id="PF07596"/>
    </source>
</evidence>
<dbReference type="InterPro" id="IPR011453">
    <property type="entry name" value="DUF1559"/>
</dbReference>
<evidence type="ECO:0000313" key="3">
    <source>
        <dbReference type="Proteomes" id="UP000318626"/>
    </source>
</evidence>
<keyword evidence="3" id="KW-1185">Reference proteome</keyword>
<reference evidence="3" key="1">
    <citation type="submission" date="2019-02" db="EMBL/GenBank/DDBJ databases">
        <title>Deep-cultivation of Planctomycetes and their phenomic and genomic characterization uncovers novel biology.</title>
        <authorList>
            <person name="Wiegand S."/>
            <person name="Jogler M."/>
            <person name="Boedeker C."/>
            <person name="Pinto D."/>
            <person name="Vollmers J."/>
            <person name="Rivas-Marin E."/>
            <person name="Kohn T."/>
            <person name="Peeters S.H."/>
            <person name="Heuer A."/>
            <person name="Rast P."/>
            <person name="Oberbeckmann S."/>
            <person name="Bunk B."/>
            <person name="Jeske O."/>
            <person name="Meyerdierks A."/>
            <person name="Storesund J.E."/>
            <person name="Kallscheuer N."/>
            <person name="Luecker S."/>
            <person name="Lage O.M."/>
            <person name="Pohl T."/>
            <person name="Merkel B.J."/>
            <person name="Hornburger P."/>
            <person name="Mueller R.-W."/>
            <person name="Bruemmer F."/>
            <person name="Labrenz M."/>
            <person name="Spormann A.M."/>
            <person name="Op den Camp H."/>
            <person name="Overmann J."/>
            <person name="Amann R."/>
            <person name="Jetten M.S.M."/>
            <person name="Mascher T."/>
            <person name="Medema M.H."/>
            <person name="Devos D.P."/>
            <person name="Kaster A.-K."/>
            <person name="Ovreas L."/>
            <person name="Rohde M."/>
            <person name="Galperin M.Y."/>
            <person name="Jogler C."/>
        </authorList>
    </citation>
    <scope>NUCLEOTIDE SEQUENCE [LARGE SCALE GENOMIC DNA]</scope>
    <source>
        <strain evidence="3">Pan97</strain>
    </source>
</reference>
<dbReference type="KEGG" id="bvo:Pan97_11330"/>
<dbReference type="RefSeq" id="WP_165698625.1">
    <property type="nucleotide sequence ID" value="NZ_CP036289.1"/>
</dbReference>
<dbReference type="EMBL" id="CP036289">
    <property type="protein sequence ID" value="QDU74128.1"/>
    <property type="molecule type" value="Genomic_DNA"/>
</dbReference>
<dbReference type="AlphaFoldDB" id="A0A518C4H6"/>
<gene>
    <name evidence="2" type="ORF">Pan97_11330</name>
</gene>